<dbReference type="SUPFAM" id="SSF81383">
    <property type="entry name" value="F-box domain"/>
    <property type="match status" value="1"/>
</dbReference>
<reference evidence="2" key="1">
    <citation type="submission" date="2022-12" db="EMBL/GenBank/DDBJ databases">
        <title>Chromosome-level genome assembly of the bean flower thrips Megalurothrips usitatus.</title>
        <authorList>
            <person name="Ma L."/>
            <person name="Liu Q."/>
            <person name="Li H."/>
            <person name="Cai W."/>
        </authorList>
    </citation>
    <scope>NUCLEOTIDE SEQUENCE</scope>
    <source>
        <strain evidence="2">Cailab_2022a</strain>
    </source>
</reference>
<keyword evidence="3" id="KW-1185">Reference proteome</keyword>
<feature type="domain" description="F-box" evidence="1">
    <location>
        <begin position="1"/>
        <end position="46"/>
    </location>
</feature>
<dbReference type="InterPro" id="IPR001810">
    <property type="entry name" value="F-box_dom"/>
</dbReference>
<dbReference type="AlphaFoldDB" id="A0AAV7X4W3"/>
<dbReference type="InterPro" id="IPR036047">
    <property type="entry name" value="F-box-like_dom_sf"/>
</dbReference>
<dbReference type="EMBL" id="JAPTSV010000016">
    <property type="protein sequence ID" value="KAJ1519769.1"/>
    <property type="molecule type" value="Genomic_DNA"/>
</dbReference>
<evidence type="ECO:0000313" key="3">
    <source>
        <dbReference type="Proteomes" id="UP001075354"/>
    </source>
</evidence>
<name>A0AAV7X4W3_9NEOP</name>
<protein>
    <recommendedName>
        <fullName evidence="1">F-box domain-containing protein</fullName>
    </recommendedName>
</protein>
<evidence type="ECO:0000313" key="2">
    <source>
        <dbReference type="EMBL" id="KAJ1519769.1"/>
    </source>
</evidence>
<dbReference type="Gene3D" id="1.20.1280.50">
    <property type="match status" value="1"/>
</dbReference>
<evidence type="ECO:0000259" key="1">
    <source>
        <dbReference type="PROSITE" id="PS50181"/>
    </source>
</evidence>
<comment type="caution">
    <text evidence="2">The sequence shown here is derived from an EMBL/GenBank/DDBJ whole genome shotgun (WGS) entry which is preliminary data.</text>
</comment>
<accession>A0AAV7X4W3</accession>
<gene>
    <name evidence="2" type="ORF">ONE63_005025</name>
</gene>
<dbReference type="Pfam" id="PF12937">
    <property type="entry name" value="F-box-like"/>
    <property type="match status" value="1"/>
</dbReference>
<dbReference type="Proteomes" id="UP001075354">
    <property type="component" value="Chromosome 16"/>
</dbReference>
<proteinExistence type="predicted"/>
<sequence length="206" mass="23275">MEELPDELLLHVLGFLRDGATLLDCVSLVCKRWRRLAFEPSLWERVCVDVPPCYHRSGSAELFEMVSRAARVVLHAPALLQVDLECFSCELWDELDDDVLFGIGPPACAEHADMKLSALLRTGAKVRLRRLRRPTGSAGRRAACQPGAGRRELMARSCKPLPPLLYSKLKVCVLFAIFAQPVCTEALRMRFYQYLYKCASWTISYA</sequence>
<dbReference type="PROSITE" id="PS50181">
    <property type="entry name" value="FBOX"/>
    <property type="match status" value="1"/>
</dbReference>
<organism evidence="2 3">
    <name type="scientific">Megalurothrips usitatus</name>
    <name type="common">bean blossom thrips</name>
    <dbReference type="NCBI Taxonomy" id="439358"/>
    <lineage>
        <taxon>Eukaryota</taxon>
        <taxon>Metazoa</taxon>
        <taxon>Ecdysozoa</taxon>
        <taxon>Arthropoda</taxon>
        <taxon>Hexapoda</taxon>
        <taxon>Insecta</taxon>
        <taxon>Pterygota</taxon>
        <taxon>Neoptera</taxon>
        <taxon>Paraneoptera</taxon>
        <taxon>Thysanoptera</taxon>
        <taxon>Terebrantia</taxon>
        <taxon>Thripoidea</taxon>
        <taxon>Thripidae</taxon>
        <taxon>Megalurothrips</taxon>
    </lineage>
</organism>